<dbReference type="PROSITE" id="PS51733">
    <property type="entry name" value="BPL_LPL_CATALYTIC"/>
    <property type="match status" value="1"/>
</dbReference>
<dbReference type="AlphaFoldDB" id="A0A3L6ZRJ3"/>
<dbReference type="EC" id="6.3.4.15" evidence="3"/>
<dbReference type="Proteomes" id="UP000275395">
    <property type="component" value="Unassembled WGS sequence"/>
</dbReference>
<dbReference type="InterPro" id="IPR045864">
    <property type="entry name" value="aa-tRNA-synth_II/BPL/LPL"/>
</dbReference>
<name>A0A3L6ZRJ3_9MICO</name>
<feature type="domain" description="BPL/LPL catalytic" evidence="2">
    <location>
        <begin position="44"/>
        <end position="229"/>
    </location>
</feature>
<dbReference type="PANTHER" id="PTHR12835">
    <property type="entry name" value="BIOTIN PROTEIN LIGASE"/>
    <property type="match status" value="1"/>
</dbReference>
<accession>A0A3L6ZRJ3</accession>
<dbReference type="GO" id="GO:0005737">
    <property type="term" value="C:cytoplasm"/>
    <property type="evidence" value="ECO:0007669"/>
    <property type="project" value="TreeGrafter"/>
</dbReference>
<organism evidence="3 4">
    <name type="scientific">Mycetocola reblochoni</name>
    <dbReference type="NCBI Taxonomy" id="331618"/>
    <lineage>
        <taxon>Bacteria</taxon>
        <taxon>Bacillati</taxon>
        <taxon>Actinomycetota</taxon>
        <taxon>Actinomycetes</taxon>
        <taxon>Micrococcales</taxon>
        <taxon>Microbacteriaceae</taxon>
        <taxon>Mycetocola</taxon>
    </lineage>
</organism>
<keyword evidence="1 3" id="KW-0436">Ligase</keyword>
<reference evidence="3 4" key="1">
    <citation type="submission" date="2018-10" db="EMBL/GenBank/DDBJ databases">
        <authorList>
            <person name="Li J."/>
        </authorList>
    </citation>
    <scope>NUCLEOTIDE SEQUENCE [LARGE SCALE GENOMIC DNA]</scope>
    <source>
        <strain evidence="3 4">JCM 30549</strain>
    </source>
</reference>
<evidence type="ECO:0000313" key="4">
    <source>
        <dbReference type="Proteomes" id="UP000275395"/>
    </source>
</evidence>
<dbReference type="GO" id="GO:0004077">
    <property type="term" value="F:biotin--[biotin carboxyl-carrier protein] ligase activity"/>
    <property type="evidence" value="ECO:0007669"/>
    <property type="project" value="UniProtKB-EC"/>
</dbReference>
<protein>
    <submittedName>
        <fullName evidence="3">Biotin--[acetyl-CoA-carboxylase] ligase</fullName>
        <ecNumber evidence="3">6.3.4.15</ecNumber>
    </submittedName>
</protein>
<comment type="caution">
    <text evidence="3">The sequence shown here is derived from an EMBL/GenBank/DDBJ whole genome shotgun (WGS) entry which is preliminary data.</text>
</comment>
<dbReference type="Gene3D" id="3.30.930.10">
    <property type="entry name" value="Bira Bifunctional Protein, Domain 2"/>
    <property type="match status" value="1"/>
</dbReference>
<dbReference type="Pfam" id="PF03099">
    <property type="entry name" value="BPL_LplA_LipB"/>
    <property type="match status" value="1"/>
</dbReference>
<dbReference type="Gene3D" id="2.30.30.100">
    <property type="match status" value="1"/>
</dbReference>
<gene>
    <name evidence="3" type="ORF">D9V30_03000</name>
</gene>
<proteinExistence type="predicted"/>
<dbReference type="EMBL" id="RCUW01000002">
    <property type="protein sequence ID" value="RLP70487.1"/>
    <property type="molecule type" value="Genomic_DNA"/>
</dbReference>
<dbReference type="InterPro" id="IPR004408">
    <property type="entry name" value="Biotin_CoA_COase_ligase"/>
</dbReference>
<evidence type="ECO:0000256" key="1">
    <source>
        <dbReference type="ARBA" id="ARBA00022598"/>
    </source>
</evidence>
<dbReference type="SUPFAM" id="SSF55681">
    <property type="entry name" value="Class II aaRS and biotin synthetases"/>
    <property type="match status" value="1"/>
</dbReference>
<dbReference type="InterPro" id="IPR004143">
    <property type="entry name" value="BPL_LPL_catalytic"/>
</dbReference>
<dbReference type="CDD" id="cd16442">
    <property type="entry name" value="BPL"/>
    <property type="match status" value="1"/>
</dbReference>
<evidence type="ECO:0000259" key="2">
    <source>
        <dbReference type="PROSITE" id="PS51733"/>
    </source>
</evidence>
<sequence length="300" mass="30824">MENRDKPIRVALSGCSCRSARPPPGRSGVTGRRYADRVSIRSDYPLTTAIASRLFAPGVVDSTSDELARRLVDDPALPDGTTVVSAAQRGGRGRLGRSWSAPDGTMLALSTLVDVGSIPASLLGWLPLLSGVAVADALEDVAPGIGARLKWPNDVLVSGGKIAGILCELREGSPLRAIVGIGINTGMTEDQRPVSTAGSLAMEGVDGVPDDRLASAVLARLGALVGDWRDAGGDPVGSGIAARVDSLCQTLGLRVRAELPSAELMGTALRIDGEGRLVIGVDGAAEQAVSAADITHLRAL</sequence>
<evidence type="ECO:0000313" key="3">
    <source>
        <dbReference type="EMBL" id="RLP70487.1"/>
    </source>
</evidence>
<dbReference type="PANTHER" id="PTHR12835:SF5">
    <property type="entry name" value="BIOTIN--PROTEIN LIGASE"/>
    <property type="match status" value="1"/>
</dbReference>
<dbReference type="NCBIfam" id="TIGR00121">
    <property type="entry name" value="birA_ligase"/>
    <property type="match status" value="1"/>
</dbReference>